<sequence>MKLKKLVYSAPLIWLSIFLVYLLLSFPFIVLNKEIGSISIAMRVAALFLSFSLLIFVWIGFTKSKLIEKNYFVLIFLGIAVILQLIIVFYLKIQPTNDLLYLHDEAISIVKHKHEISLTNFRNYFAQYPNNYGYLAVIYTWYKIVTFLGIGTKYLVAAGNVLNILMINGGILLGYYVIRVLKTCRLANLFLFFFLLNPWTYLSVPYYYTHTASFFILMLVIACMLIIKKANSGWKKIIFCILEGFILYWGIKVRITNIFPIIALIFVFFVFGDKSNINLRKIIFSGALMLCGILAGGCFFQGAFGDIMPKNNKNSFPITHWLMMASHGDGRFNREDVWFTSSFKTKKEKQDANIKRIIKNYQKAGIRGTAKLVGIKLRSVWLIGDDDASKMLVSAPDYTRLHDFISGPDNGGLLMYCYLFRSLTLLFMLLNVLYLLKKPDSWNYLIALILLGAMVFHCVWEANPKYSICFMGLMAYSAIMGYDGWKNKKDNKLSFSKKSLIIYLVCAVCVAVMLNIRYDIFSIRSHKNNKYYAAAQMKGSHTREITAQRGDILSQTFQTSRDFNTIDLNILFSKGKFQIRLLDERGQILQKKEIYPNTDESHFTWKLLKGVMPKGQKGYCISVICLSNGSQLRVPVYQTGNYDAYPKGNMIWRGREFKNTDIIFGVYQRNRK</sequence>
<evidence type="ECO:0008006" key="2">
    <source>
        <dbReference type="Google" id="ProtNLM"/>
    </source>
</evidence>
<dbReference type="AlphaFoldDB" id="A0A6N2R3N2"/>
<accession>A0A6N2R3N2</accession>
<reference evidence="1" key="1">
    <citation type="submission" date="2019-11" db="EMBL/GenBank/DDBJ databases">
        <authorList>
            <person name="Feng L."/>
        </authorList>
    </citation>
    <scope>NUCLEOTIDE SEQUENCE</scope>
    <source>
        <strain evidence="1">AcaccaeLFYP115</strain>
    </source>
</reference>
<dbReference type="EMBL" id="CACRSQ010000002">
    <property type="protein sequence ID" value="VYS74879.1"/>
    <property type="molecule type" value="Genomic_DNA"/>
</dbReference>
<name>A0A6N2R3N2_9FIRM</name>
<proteinExistence type="predicted"/>
<evidence type="ECO:0000313" key="1">
    <source>
        <dbReference type="EMBL" id="VYS74879.1"/>
    </source>
</evidence>
<organism evidence="1">
    <name type="scientific">Anaerostipes caccae</name>
    <dbReference type="NCBI Taxonomy" id="105841"/>
    <lineage>
        <taxon>Bacteria</taxon>
        <taxon>Bacillati</taxon>
        <taxon>Bacillota</taxon>
        <taxon>Clostridia</taxon>
        <taxon>Lachnospirales</taxon>
        <taxon>Lachnospiraceae</taxon>
        <taxon>Anaerostipes</taxon>
    </lineage>
</organism>
<protein>
    <recommendedName>
        <fullName evidence="2">Glycosyltransferase RgtA/B/C/D-like domain-containing protein</fullName>
    </recommendedName>
</protein>
<dbReference type="RefSeq" id="WP_006565704.1">
    <property type="nucleotide sequence ID" value="NZ_BAABZP010000001.1"/>
</dbReference>
<gene>
    <name evidence="1" type="ORF">ACLFYP115_00208</name>
</gene>